<keyword evidence="1" id="KW-0802">TPR repeat</keyword>
<name>A0ABP7SGP3_9SPHN</name>
<dbReference type="InterPro" id="IPR019734">
    <property type="entry name" value="TPR_rpt"/>
</dbReference>
<sequence>MRAFIGLLAATLITAPAWSQEPPSTVSRAVAARQSGDARGAITLLEQWLATRPDDVDARLQLGLAQLDLGQLAEARRSFEQVLATAPDYRDARLGLARVAERSGKPAEATAILAPLPATDADAAAIRARLVLTGDKPWRVDLDGGLSAVEGGQPDWRELSLQLRHDAGTAVAARVEATRRFGLDDVYGQLEVEQRLSPDLSVSFLAGGTPDADYRPSWQLGAGARLRLQSGPTPTIATLDLRRASFRSGKVTVARPGFEQYLAGGRVWLTGQLILLSDGARTKSGVLGRVDGEIRPGLRLYAGAANAPDTSEGVVSRVRSLFGGVEAAIGSERFVRLTVARHDQQLGSDRTDLMAGVGARF</sequence>
<dbReference type="RefSeq" id="WP_344705938.1">
    <property type="nucleotide sequence ID" value="NZ_BAABBQ010000001.1"/>
</dbReference>
<feature type="chain" id="PRO_5046886661" description="YaiO beta-barrel domain-containing protein" evidence="2">
    <location>
        <begin position="20"/>
        <end position="361"/>
    </location>
</feature>
<evidence type="ECO:0000259" key="3">
    <source>
        <dbReference type="Pfam" id="PF19413"/>
    </source>
</evidence>
<feature type="repeat" description="TPR" evidence="1">
    <location>
        <begin position="56"/>
        <end position="89"/>
    </location>
</feature>
<dbReference type="NCBIfam" id="TIGR04390">
    <property type="entry name" value="OMP_YaiO_dom"/>
    <property type="match status" value="1"/>
</dbReference>
<keyword evidence="2" id="KW-0732">Signal</keyword>
<dbReference type="EMBL" id="BAABBQ010000001">
    <property type="protein sequence ID" value="GAA4011449.1"/>
    <property type="molecule type" value="Genomic_DNA"/>
</dbReference>
<dbReference type="Gene3D" id="1.25.40.10">
    <property type="entry name" value="Tetratricopeptide repeat domain"/>
    <property type="match status" value="1"/>
</dbReference>
<dbReference type="PROSITE" id="PS50005">
    <property type="entry name" value="TPR"/>
    <property type="match status" value="1"/>
</dbReference>
<dbReference type="SMART" id="SM00028">
    <property type="entry name" value="TPR"/>
    <property type="match status" value="1"/>
</dbReference>
<feature type="domain" description="YaiO beta-barrel" evidence="3">
    <location>
        <begin position="151"/>
        <end position="271"/>
    </location>
</feature>
<evidence type="ECO:0000256" key="1">
    <source>
        <dbReference type="PROSITE-ProRule" id="PRU00339"/>
    </source>
</evidence>
<evidence type="ECO:0000313" key="4">
    <source>
        <dbReference type="EMBL" id="GAA4011449.1"/>
    </source>
</evidence>
<dbReference type="Pfam" id="PF14559">
    <property type="entry name" value="TPR_19"/>
    <property type="match status" value="1"/>
</dbReference>
<organism evidence="4 5">
    <name type="scientific">Sphingomonas swuensis</name>
    <dbReference type="NCBI Taxonomy" id="977800"/>
    <lineage>
        <taxon>Bacteria</taxon>
        <taxon>Pseudomonadati</taxon>
        <taxon>Pseudomonadota</taxon>
        <taxon>Alphaproteobacteria</taxon>
        <taxon>Sphingomonadales</taxon>
        <taxon>Sphingomonadaceae</taxon>
        <taxon>Sphingomonas</taxon>
    </lineage>
</organism>
<accession>A0ABP7SGP3</accession>
<dbReference type="InterPro" id="IPR030887">
    <property type="entry name" value="Beta-barrel_YaiO"/>
</dbReference>
<feature type="signal peptide" evidence="2">
    <location>
        <begin position="1"/>
        <end position="19"/>
    </location>
</feature>
<keyword evidence="5" id="KW-1185">Reference proteome</keyword>
<dbReference type="Proteomes" id="UP001500235">
    <property type="component" value="Unassembled WGS sequence"/>
</dbReference>
<proteinExistence type="predicted"/>
<comment type="caution">
    <text evidence="4">The sequence shown here is derived from an EMBL/GenBank/DDBJ whole genome shotgun (WGS) entry which is preliminary data.</text>
</comment>
<evidence type="ECO:0000256" key="2">
    <source>
        <dbReference type="SAM" id="SignalP"/>
    </source>
</evidence>
<evidence type="ECO:0000313" key="5">
    <source>
        <dbReference type="Proteomes" id="UP001500235"/>
    </source>
</evidence>
<dbReference type="InterPro" id="IPR011990">
    <property type="entry name" value="TPR-like_helical_dom_sf"/>
</dbReference>
<dbReference type="SUPFAM" id="SSF48452">
    <property type="entry name" value="TPR-like"/>
    <property type="match status" value="1"/>
</dbReference>
<dbReference type="Pfam" id="PF19413">
    <property type="entry name" value="YaiO"/>
    <property type="match status" value="1"/>
</dbReference>
<protein>
    <recommendedName>
        <fullName evidence="3">YaiO beta-barrel domain-containing protein</fullName>
    </recommendedName>
</protein>
<gene>
    <name evidence="4" type="ORF">GCM10022280_06300</name>
</gene>
<reference evidence="5" key="1">
    <citation type="journal article" date="2019" name="Int. J. Syst. Evol. Microbiol.">
        <title>The Global Catalogue of Microorganisms (GCM) 10K type strain sequencing project: providing services to taxonomists for standard genome sequencing and annotation.</title>
        <authorList>
            <consortium name="The Broad Institute Genomics Platform"/>
            <consortium name="The Broad Institute Genome Sequencing Center for Infectious Disease"/>
            <person name="Wu L."/>
            <person name="Ma J."/>
        </authorList>
    </citation>
    <scope>NUCLEOTIDE SEQUENCE [LARGE SCALE GENOMIC DNA]</scope>
    <source>
        <strain evidence="5">JCM 17563</strain>
    </source>
</reference>